<comment type="caution">
    <text evidence="1">The sequence shown here is derived from an EMBL/GenBank/DDBJ whole genome shotgun (WGS) entry which is preliminary data.</text>
</comment>
<dbReference type="Proteomes" id="UP001632038">
    <property type="component" value="Unassembled WGS sequence"/>
</dbReference>
<name>A0ABD3EB10_9LAMI</name>
<evidence type="ECO:0000313" key="2">
    <source>
        <dbReference type="Proteomes" id="UP001632038"/>
    </source>
</evidence>
<protein>
    <submittedName>
        <fullName evidence="1">Uncharacterized protein</fullName>
    </submittedName>
</protein>
<sequence length="73" mass="8256">MPRNAVIGKPVAVSVTSGPESSALVLEFVDLGGEMRRDVWFTFISEVISVHKIINEYGRDHRRGSVCLQRVWR</sequence>
<evidence type="ECO:0000313" key="1">
    <source>
        <dbReference type="EMBL" id="KAL3651591.1"/>
    </source>
</evidence>
<reference evidence="2" key="1">
    <citation type="journal article" date="2024" name="IScience">
        <title>Strigolactones Initiate the Formation of Haustorium-like Structures in Castilleja.</title>
        <authorList>
            <person name="Buerger M."/>
            <person name="Peterson D."/>
            <person name="Chory J."/>
        </authorList>
    </citation>
    <scope>NUCLEOTIDE SEQUENCE [LARGE SCALE GENOMIC DNA]</scope>
</reference>
<dbReference type="PANTHER" id="PTHR31860">
    <property type="entry name" value="HEAT-INDUCIBLE TRANSCRIPTION REPRESSOR (DUF639)-RELATED"/>
    <property type="match status" value="1"/>
</dbReference>
<dbReference type="AlphaFoldDB" id="A0ABD3EB10"/>
<accession>A0ABD3EB10</accession>
<gene>
    <name evidence="1" type="ORF">CASFOL_004593</name>
</gene>
<keyword evidence="2" id="KW-1185">Reference proteome</keyword>
<organism evidence="1 2">
    <name type="scientific">Castilleja foliolosa</name>
    <dbReference type="NCBI Taxonomy" id="1961234"/>
    <lineage>
        <taxon>Eukaryota</taxon>
        <taxon>Viridiplantae</taxon>
        <taxon>Streptophyta</taxon>
        <taxon>Embryophyta</taxon>
        <taxon>Tracheophyta</taxon>
        <taxon>Spermatophyta</taxon>
        <taxon>Magnoliopsida</taxon>
        <taxon>eudicotyledons</taxon>
        <taxon>Gunneridae</taxon>
        <taxon>Pentapetalae</taxon>
        <taxon>asterids</taxon>
        <taxon>lamiids</taxon>
        <taxon>Lamiales</taxon>
        <taxon>Orobanchaceae</taxon>
        <taxon>Pedicularideae</taxon>
        <taxon>Castillejinae</taxon>
        <taxon>Castilleja</taxon>
    </lineage>
</organism>
<dbReference type="PANTHER" id="PTHR31860:SF3">
    <property type="entry name" value="PROTEIN, PUTATIVE (DUF639)-RELATED"/>
    <property type="match status" value="1"/>
</dbReference>
<dbReference type="EMBL" id="JAVIJP010000006">
    <property type="protein sequence ID" value="KAL3651591.1"/>
    <property type="molecule type" value="Genomic_DNA"/>
</dbReference>
<proteinExistence type="predicted"/>